<dbReference type="UniPathway" id="UPA00196"/>
<dbReference type="EMBL" id="JNBS01000592">
    <property type="protein sequence ID" value="OQS04575.1"/>
    <property type="molecule type" value="Genomic_DNA"/>
</dbReference>
<organism evidence="9 10">
    <name type="scientific">Thraustotheca clavata</name>
    <dbReference type="NCBI Taxonomy" id="74557"/>
    <lineage>
        <taxon>Eukaryota</taxon>
        <taxon>Sar</taxon>
        <taxon>Stramenopiles</taxon>
        <taxon>Oomycota</taxon>
        <taxon>Saprolegniomycetes</taxon>
        <taxon>Saprolegniales</taxon>
        <taxon>Achlyaceae</taxon>
        <taxon>Thraustotheca</taxon>
    </lineage>
</organism>
<reference evidence="9 10" key="1">
    <citation type="journal article" date="2014" name="Genome Biol. Evol.">
        <title>The secreted proteins of Achlya hypogyna and Thraustotheca clavata identify the ancestral oomycete secretome and reveal gene acquisitions by horizontal gene transfer.</title>
        <authorList>
            <person name="Misner I."/>
            <person name="Blouin N."/>
            <person name="Leonard G."/>
            <person name="Richards T.A."/>
            <person name="Lane C.E."/>
        </authorList>
    </citation>
    <scope>NUCLEOTIDE SEQUENCE [LARGE SCALE GENOMIC DNA]</scope>
    <source>
        <strain evidence="9 10">ATCC 34112</strain>
    </source>
</reference>
<keyword evidence="5" id="KW-0256">Endoplasmic reticulum</keyword>
<feature type="transmembrane region" description="Helical" evidence="8">
    <location>
        <begin position="57"/>
        <end position="79"/>
    </location>
</feature>
<dbReference type="Pfam" id="PF06699">
    <property type="entry name" value="PIG-F"/>
    <property type="match status" value="1"/>
</dbReference>
<evidence type="ECO:0000256" key="6">
    <source>
        <dbReference type="ARBA" id="ARBA00022989"/>
    </source>
</evidence>
<evidence type="ECO:0000256" key="3">
    <source>
        <dbReference type="ARBA" id="ARBA00022502"/>
    </source>
</evidence>
<dbReference type="STRING" id="74557.A0A1W0A2T5"/>
<dbReference type="SUPFAM" id="SSF103473">
    <property type="entry name" value="MFS general substrate transporter"/>
    <property type="match status" value="1"/>
</dbReference>
<feature type="transmembrane region" description="Helical" evidence="8">
    <location>
        <begin position="182"/>
        <end position="201"/>
    </location>
</feature>
<evidence type="ECO:0000256" key="8">
    <source>
        <dbReference type="SAM" id="Phobius"/>
    </source>
</evidence>
<evidence type="ECO:0008006" key="11">
    <source>
        <dbReference type="Google" id="ProtNLM"/>
    </source>
</evidence>
<keyword evidence="3" id="KW-0337">GPI-anchor biosynthesis</keyword>
<gene>
    <name evidence="9" type="ORF">THRCLA_20850</name>
</gene>
<evidence type="ECO:0000313" key="9">
    <source>
        <dbReference type="EMBL" id="OQS04575.1"/>
    </source>
</evidence>
<evidence type="ECO:0000256" key="2">
    <source>
        <dbReference type="ARBA" id="ARBA00004687"/>
    </source>
</evidence>
<comment type="pathway">
    <text evidence="2">Glycolipid biosynthesis; glycosylphosphatidylinositol-anchor biosynthesis.</text>
</comment>
<comment type="caution">
    <text evidence="9">The sequence shown here is derived from an EMBL/GenBank/DDBJ whole genome shotgun (WGS) entry which is preliminary data.</text>
</comment>
<proteinExistence type="predicted"/>
<accession>A0A1W0A2T5</accession>
<evidence type="ECO:0000256" key="5">
    <source>
        <dbReference type="ARBA" id="ARBA00022824"/>
    </source>
</evidence>
<dbReference type="Proteomes" id="UP000243217">
    <property type="component" value="Unassembled WGS sequence"/>
</dbReference>
<dbReference type="GO" id="GO:0006506">
    <property type="term" value="P:GPI anchor biosynthetic process"/>
    <property type="evidence" value="ECO:0007669"/>
    <property type="project" value="UniProtKB-UniPathway"/>
</dbReference>
<dbReference type="InterPro" id="IPR036259">
    <property type="entry name" value="MFS_trans_sf"/>
</dbReference>
<dbReference type="AlphaFoldDB" id="A0A1W0A2T5"/>
<name>A0A1W0A2T5_9STRA</name>
<dbReference type="InterPro" id="IPR009580">
    <property type="entry name" value="GPI_biosynthesis_protein_Pig-F"/>
</dbReference>
<dbReference type="OrthoDB" id="17366at2759"/>
<feature type="transmembrane region" description="Helical" evidence="8">
    <location>
        <begin position="27"/>
        <end position="45"/>
    </location>
</feature>
<keyword evidence="4 8" id="KW-0812">Transmembrane</keyword>
<dbReference type="GO" id="GO:0005789">
    <property type="term" value="C:endoplasmic reticulum membrane"/>
    <property type="evidence" value="ECO:0007669"/>
    <property type="project" value="UniProtKB-SubCell"/>
</dbReference>
<protein>
    <recommendedName>
        <fullName evidence="11">Phosphatidylinositol-glycan biosynthesis class F protein</fullName>
    </recommendedName>
</protein>
<keyword evidence="10" id="KW-1185">Reference proteome</keyword>
<evidence type="ECO:0000256" key="1">
    <source>
        <dbReference type="ARBA" id="ARBA00004477"/>
    </source>
</evidence>
<feature type="transmembrane region" description="Helical" evidence="8">
    <location>
        <begin position="148"/>
        <end position="170"/>
    </location>
</feature>
<keyword evidence="6 8" id="KW-1133">Transmembrane helix</keyword>
<keyword evidence="7 8" id="KW-0472">Membrane</keyword>
<evidence type="ECO:0000256" key="4">
    <source>
        <dbReference type="ARBA" id="ARBA00022692"/>
    </source>
</evidence>
<sequence>MDVFDVAFVRRSFGSLEEDHPNRLEKVIMMVVGVFFLLDVMDIVVRKMVVLGNAVHRLALTVGTTVASILVFHVVIIFFGAPVLDLIKQTILLATLLGVVGVMPLASVLNTTNLEDYVDAILRLRQGMKWTKFLIILLRWRNQRERQATCSLIGTLLGAYLGALLLPLDWDRPWQQWPLPCIYGAVYGHIVGVIVATILNVQKQNKSPAATELATSSPRRRRTRINAEGEEDMIDNGRRKIRCFKANIIMRIL</sequence>
<comment type="subcellular location">
    <subcellularLocation>
        <location evidence="1">Endoplasmic reticulum membrane</location>
        <topology evidence="1">Multi-pass membrane protein</topology>
    </subcellularLocation>
</comment>
<feature type="transmembrane region" description="Helical" evidence="8">
    <location>
        <begin position="91"/>
        <end position="109"/>
    </location>
</feature>
<evidence type="ECO:0000256" key="7">
    <source>
        <dbReference type="ARBA" id="ARBA00023136"/>
    </source>
</evidence>
<evidence type="ECO:0000313" key="10">
    <source>
        <dbReference type="Proteomes" id="UP000243217"/>
    </source>
</evidence>